<feature type="domain" description="ABC transmembrane type-2" evidence="9">
    <location>
        <begin position="120"/>
        <end position="348"/>
    </location>
</feature>
<dbReference type="GO" id="GO:0140359">
    <property type="term" value="F:ABC-type transporter activity"/>
    <property type="evidence" value="ECO:0007669"/>
    <property type="project" value="InterPro"/>
</dbReference>
<feature type="transmembrane region" description="Helical" evidence="8">
    <location>
        <begin position="21"/>
        <end position="40"/>
    </location>
</feature>
<dbReference type="EMBL" id="DXCV01000037">
    <property type="protein sequence ID" value="HIY88111.1"/>
    <property type="molecule type" value="Genomic_DNA"/>
</dbReference>
<keyword evidence="6 8" id="KW-1133">Transmembrane helix</keyword>
<keyword evidence="7 8" id="KW-0472">Membrane</keyword>
<keyword evidence="5 8" id="KW-0812">Transmembrane</keyword>
<dbReference type="Pfam" id="PF12698">
    <property type="entry name" value="ABC2_membrane_3"/>
    <property type="match status" value="1"/>
</dbReference>
<dbReference type="PANTHER" id="PTHR30294">
    <property type="entry name" value="MEMBRANE COMPONENT OF ABC TRANSPORTER YHHJ-RELATED"/>
    <property type="match status" value="1"/>
</dbReference>
<gene>
    <name evidence="10" type="ORF">H9824_05340</name>
</gene>
<comment type="similarity">
    <text evidence="2 8">Belongs to the ABC-2 integral membrane protein family.</text>
</comment>
<comment type="caution">
    <text evidence="10">The sequence shown here is derived from an EMBL/GenBank/DDBJ whole genome shotgun (WGS) entry which is preliminary data.</text>
</comment>
<evidence type="ECO:0000259" key="9">
    <source>
        <dbReference type="PROSITE" id="PS51012"/>
    </source>
</evidence>
<dbReference type="InterPro" id="IPR047817">
    <property type="entry name" value="ABC2_TM_bact-type"/>
</dbReference>
<evidence type="ECO:0000313" key="11">
    <source>
        <dbReference type="Proteomes" id="UP000886851"/>
    </source>
</evidence>
<feature type="transmembrane region" description="Helical" evidence="8">
    <location>
        <begin position="320"/>
        <end position="342"/>
    </location>
</feature>
<dbReference type="AlphaFoldDB" id="A0A9D1ZHY5"/>
<evidence type="ECO:0000256" key="6">
    <source>
        <dbReference type="ARBA" id="ARBA00022989"/>
    </source>
</evidence>
<name>A0A9D1ZHY5_9BACE</name>
<dbReference type="InterPro" id="IPR013525">
    <property type="entry name" value="ABC2_TM"/>
</dbReference>
<comment type="subcellular location">
    <subcellularLocation>
        <location evidence="1 8">Cell membrane</location>
        <topology evidence="1 8">Multi-pass membrane protein</topology>
    </subcellularLocation>
</comment>
<evidence type="ECO:0000256" key="4">
    <source>
        <dbReference type="ARBA" id="ARBA00022475"/>
    </source>
</evidence>
<feature type="transmembrane region" description="Helical" evidence="8">
    <location>
        <begin position="204"/>
        <end position="226"/>
    </location>
</feature>
<dbReference type="PRINTS" id="PR00164">
    <property type="entry name" value="ABC2TRNSPORT"/>
</dbReference>
<dbReference type="InterPro" id="IPR051449">
    <property type="entry name" value="ABC-2_transporter_component"/>
</dbReference>
<dbReference type="PROSITE" id="PS51012">
    <property type="entry name" value="ABC_TM2"/>
    <property type="match status" value="1"/>
</dbReference>
<dbReference type="InterPro" id="IPR000412">
    <property type="entry name" value="ABC_2_transport"/>
</dbReference>
<evidence type="ECO:0000256" key="5">
    <source>
        <dbReference type="ARBA" id="ARBA00022692"/>
    </source>
</evidence>
<dbReference type="PANTHER" id="PTHR30294:SF29">
    <property type="entry name" value="MULTIDRUG ABC TRANSPORTER PERMEASE YBHS-RELATED"/>
    <property type="match status" value="1"/>
</dbReference>
<feature type="transmembrane region" description="Helical" evidence="8">
    <location>
        <begin position="156"/>
        <end position="178"/>
    </location>
</feature>
<reference evidence="10" key="1">
    <citation type="journal article" date="2021" name="PeerJ">
        <title>Extensive microbial diversity within the chicken gut microbiome revealed by metagenomics and culture.</title>
        <authorList>
            <person name="Gilroy R."/>
            <person name="Ravi A."/>
            <person name="Getino M."/>
            <person name="Pursley I."/>
            <person name="Horton D.L."/>
            <person name="Alikhan N.F."/>
            <person name="Baker D."/>
            <person name="Gharbi K."/>
            <person name="Hall N."/>
            <person name="Watson M."/>
            <person name="Adriaenssens E.M."/>
            <person name="Foster-Nyarko E."/>
            <person name="Jarju S."/>
            <person name="Secka A."/>
            <person name="Antonio M."/>
            <person name="Oren A."/>
            <person name="Chaudhuri R.R."/>
            <person name="La Ragione R."/>
            <person name="Hildebrand F."/>
            <person name="Pallen M.J."/>
        </authorList>
    </citation>
    <scope>NUCLEOTIDE SEQUENCE</scope>
    <source>
        <strain evidence="10">Gambia2-208</strain>
    </source>
</reference>
<evidence type="ECO:0000256" key="2">
    <source>
        <dbReference type="ARBA" id="ARBA00007783"/>
    </source>
</evidence>
<proteinExistence type="inferred from homology"/>
<protein>
    <recommendedName>
        <fullName evidence="8">Transport permease protein</fullName>
    </recommendedName>
</protein>
<organism evidence="10 11">
    <name type="scientific">Candidatus Bacteroides pullicola</name>
    <dbReference type="NCBI Taxonomy" id="2838475"/>
    <lineage>
        <taxon>Bacteria</taxon>
        <taxon>Pseudomonadati</taxon>
        <taxon>Bacteroidota</taxon>
        <taxon>Bacteroidia</taxon>
        <taxon>Bacteroidales</taxon>
        <taxon>Bacteroidaceae</taxon>
        <taxon>Bacteroides</taxon>
    </lineage>
</organism>
<dbReference type="Proteomes" id="UP000886851">
    <property type="component" value="Unassembled WGS sequence"/>
</dbReference>
<keyword evidence="4 8" id="KW-1003">Cell membrane</keyword>
<evidence type="ECO:0000256" key="1">
    <source>
        <dbReference type="ARBA" id="ARBA00004651"/>
    </source>
</evidence>
<feature type="transmembrane region" description="Helical" evidence="8">
    <location>
        <begin position="232"/>
        <end position="256"/>
    </location>
</feature>
<reference evidence="10" key="2">
    <citation type="submission" date="2021-04" db="EMBL/GenBank/DDBJ databases">
        <authorList>
            <person name="Gilroy R."/>
        </authorList>
    </citation>
    <scope>NUCLEOTIDE SEQUENCE</scope>
    <source>
        <strain evidence="10">Gambia2-208</strain>
    </source>
</reference>
<sequence length="349" mass="38371">MSIFHSLIQKEIRHLLRDPRTVTVVLVMPVVLLLLFGFAISTEVNDVRVVAVVEQHTDETKGIIDRFRANSYFTFQGIVPPDEVESLLRKGETDAAVVFRTEDGKLSHQIIVDASNTTLAQTATAYLESVINTATDSLPIVTHTLYNPQLKSAYNFVPGIMGMIFILICAMMTSVSIVSEKESGTMSLLLVSPVRPRTIILGKLVPYFLLSCIILTLVLVLSYTVLGIPFSFSILNVIWVSLLYMILALALGLLVSTIASTQVAALLISGVMFMIPVVLLSGMIFPVENMPLLLQGFTCIIPARWYIAAMRVLMIQQLPVGYVLTEVLLLVGMTVVVLALAIKKFNAKK</sequence>
<evidence type="ECO:0000256" key="7">
    <source>
        <dbReference type="ARBA" id="ARBA00023136"/>
    </source>
</evidence>
<dbReference type="GO" id="GO:0043190">
    <property type="term" value="C:ATP-binding cassette (ABC) transporter complex"/>
    <property type="evidence" value="ECO:0007669"/>
    <property type="project" value="InterPro"/>
</dbReference>
<feature type="transmembrane region" description="Helical" evidence="8">
    <location>
        <begin position="263"/>
        <end position="285"/>
    </location>
</feature>
<evidence type="ECO:0000256" key="8">
    <source>
        <dbReference type="RuleBase" id="RU361157"/>
    </source>
</evidence>
<accession>A0A9D1ZHY5</accession>
<evidence type="ECO:0000256" key="3">
    <source>
        <dbReference type="ARBA" id="ARBA00022448"/>
    </source>
</evidence>
<keyword evidence="3 8" id="KW-0813">Transport</keyword>
<evidence type="ECO:0000313" key="10">
    <source>
        <dbReference type="EMBL" id="HIY88111.1"/>
    </source>
</evidence>